<reference evidence="1 2" key="1">
    <citation type="journal article" date="2023" name="Plants (Basel)">
        <title>Bridging the Gap: Combining Genomics and Transcriptomics Approaches to Understand Stylosanthes scabra, an Orphan Legume from the Brazilian Caatinga.</title>
        <authorList>
            <person name="Ferreira-Neto J.R.C."/>
            <person name="da Silva M.D."/>
            <person name="Binneck E."/>
            <person name="de Melo N.F."/>
            <person name="da Silva R.H."/>
            <person name="de Melo A.L.T.M."/>
            <person name="Pandolfi V."/>
            <person name="Bustamante F.O."/>
            <person name="Brasileiro-Vidal A.C."/>
            <person name="Benko-Iseppon A.M."/>
        </authorList>
    </citation>
    <scope>NUCLEOTIDE SEQUENCE [LARGE SCALE GENOMIC DNA]</scope>
    <source>
        <tissue evidence="1">Leaves</tissue>
    </source>
</reference>
<comment type="caution">
    <text evidence="1">The sequence shown here is derived from an EMBL/GenBank/DDBJ whole genome shotgun (WGS) entry which is preliminary data.</text>
</comment>
<proteinExistence type="predicted"/>
<evidence type="ECO:0000313" key="2">
    <source>
        <dbReference type="Proteomes" id="UP001341840"/>
    </source>
</evidence>
<protein>
    <submittedName>
        <fullName evidence="1">Uncharacterized protein</fullName>
    </submittedName>
</protein>
<accession>A0ABU6QVE5</accession>
<gene>
    <name evidence="1" type="ORF">PIB30_096587</name>
</gene>
<sequence>ELDFMRERVEELGGGFMYNAFPPINVTMVRKFCSNFSADHQTHVFLRGRQIPFSEDEIRYFLGIDIDLPPSGEDDMFKARVAARKNGELDMDLVYQVIGRLGTNWANNPADNTIPDKKIDNAILNAKPLLGTS</sequence>
<keyword evidence="2" id="KW-1185">Reference proteome</keyword>
<dbReference type="Proteomes" id="UP001341840">
    <property type="component" value="Unassembled WGS sequence"/>
</dbReference>
<name>A0ABU6QVE5_9FABA</name>
<organism evidence="1 2">
    <name type="scientific">Stylosanthes scabra</name>
    <dbReference type="NCBI Taxonomy" id="79078"/>
    <lineage>
        <taxon>Eukaryota</taxon>
        <taxon>Viridiplantae</taxon>
        <taxon>Streptophyta</taxon>
        <taxon>Embryophyta</taxon>
        <taxon>Tracheophyta</taxon>
        <taxon>Spermatophyta</taxon>
        <taxon>Magnoliopsida</taxon>
        <taxon>eudicotyledons</taxon>
        <taxon>Gunneridae</taxon>
        <taxon>Pentapetalae</taxon>
        <taxon>rosids</taxon>
        <taxon>fabids</taxon>
        <taxon>Fabales</taxon>
        <taxon>Fabaceae</taxon>
        <taxon>Papilionoideae</taxon>
        <taxon>50 kb inversion clade</taxon>
        <taxon>dalbergioids sensu lato</taxon>
        <taxon>Dalbergieae</taxon>
        <taxon>Pterocarpus clade</taxon>
        <taxon>Stylosanthes</taxon>
    </lineage>
</organism>
<evidence type="ECO:0000313" key="1">
    <source>
        <dbReference type="EMBL" id="MED6116065.1"/>
    </source>
</evidence>
<dbReference type="EMBL" id="JASCZI010002302">
    <property type="protein sequence ID" value="MED6116065.1"/>
    <property type="molecule type" value="Genomic_DNA"/>
</dbReference>
<feature type="non-terminal residue" evidence="1">
    <location>
        <position position="1"/>
    </location>
</feature>